<dbReference type="SUPFAM" id="SSF51366">
    <property type="entry name" value="Ribulose-phoshate binding barrel"/>
    <property type="match status" value="1"/>
</dbReference>
<evidence type="ECO:0000256" key="2">
    <source>
        <dbReference type="ARBA" id="ARBA00022605"/>
    </source>
</evidence>
<comment type="caution">
    <text evidence="7">The sequence shown here is derived from an EMBL/GenBank/DDBJ whole genome shotgun (WGS) entry which is preliminary data.</text>
</comment>
<sequence length="276" mass="29501">MCAADVPTRHKTRGRALSFRFLSGFHSWIVPPISALSVLIIPVLDIKGGLVVRARKGERGSYRPIETPLSPSAEIGDVAAGLWEIFPFPAYYVADLDGIERRTSGVDRLGPLASLRAQSSVWLDAGFCKRGDLETALALDGVVPVLGSESQSDISLLQAFHGHSQLALSLDFRGDEFLGPPAILDDDALWPSRVIVMTLARVGAGDGPDFERLAAIRERAGDRAVIAAGGVRSAKDLERLEEMGIAGSLVATALHDGALTPEMVRDFMARAEGTFA</sequence>
<reference evidence="7 8" key="1">
    <citation type="submission" date="2018-07" db="EMBL/GenBank/DDBJ databases">
        <title>The draft genome of Phyllobacterium salinisoli.</title>
        <authorList>
            <person name="Liu L."/>
            <person name="Li L."/>
            <person name="Zhang X."/>
            <person name="Liang L."/>
        </authorList>
    </citation>
    <scope>NUCLEOTIDE SEQUENCE [LARGE SCALE GENOMIC DNA]</scope>
    <source>
        <strain evidence="7 8">LLAN61</strain>
    </source>
</reference>
<keyword evidence="8" id="KW-1185">Reference proteome</keyword>
<evidence type="ECO:0000313" key="8">
    <source>
        <dbReference type="Proteomes" id="UP000253420"/>
    </source>
</evidence>
<evidence type="ECO:0000313" key="7">
    <source>
        <dbReference type="EMBL" id="RCS24583.1"/>
    </source>
</evidence>
<dbReference type="AlphaFoldDB" id="A0A368K7Y5"/>
<comment type="similarity">
    <text evidence="1 5">Belongs to the HisA/HisF family.</text>
</comment>
<dbReference type="InterPro" id="IPR013785">
    <property type="entry name" value="Aldolase_TIM"/>
</dbReference>
<dbReference type="InterPro" id="IPR006062">
    <property type="entry name" value="His_biosynth"/>
</dbReference>
<keyword evidence="2 5" id="KW-0028">Amino-acid biosynthesis</keyword>
<feature type="transmembrane region" description="Helical" evidence="6">
    <location>
        <begin position="25"/>
        <end position="46"/>
    </location>
</feature>
<dbReference type="EMBL" id="QOZG01000003">
    <property type="protein sequence ID" value="RCS24583.1"/>
    <property type="molecule type" value="Genomic_DNA"/>
</dbReference>
<evidence type="ECO:0000256" key="6">
    <source>
        <dbReference type="SAM" id="Phobius"/>
    </source>
</evidence>
<protein>
    <submittedName>
        <fullName evidence="7">Nickel transporter</fullName>
    </submittedName>
</protein>
<dbReference type="Proteomes" id="UP000253420">
    <property type="component" value="Unassembled WGS sequence"/>
</dbReference>
<dbReference type="Pfam" id="PF00977">
    <property type="entry name" value="His_biosynth"/>
    <property type="match status" value="2"/>
</dbReference>
<gene>
    <name evidence="7" type="ORF">DUT91_09245</name>
</gene>
<dbReference type="InterPro" id="IPR011060">
    <property type="entry name" value="RibuloseP-bd_barrel"/>
</dbReference>
<dbReference type="OrthoDB" id="8535539at2"/>
<comment type="pathway">
    <text evidence="4">Amino-acid biosynthesis.</text>
</comment>
<evidence type="ECO:0000256" key="4">
    <source>
        <dbReference type="ARBA" id="ARBA00029440"/>
    </source>
</evidence>
<keyword evidence="6" id="KW-1133">Transmembrane helix</keyword>
<evidence type="ECO:0000256" key="3">
    <source>
        <dbReference type="ARBA" id="ARBA00023102"/>
    </source>
</evidence>
<evidence type="ECO:0000256" key="1">
    <source>
        <dbReference type="ARBA" id="ARBA00009667"/>
    </source>
</evidence>
<keyword evidence="6" id="KW-0812">Transmembrane</keyword>
<proteinExistence type="inferred from homology"/>
<dbReference type="Gene3D" id="3.20.20.70">
    <property type="entry name" value="Aldolase class I"/>
    <property type="match status" value="1"/>
</dbReference>
<evidence type="ECO:0000256" key="5">
    <source>
        <dbReference type="RuleBase" id="RU003657"/>
    </source>
</evidence>
<keyword evidence="3 5" id="KW-0368">Histidine biosynthesis</keyword>
<dbReference type="CDD" id="cd04723">
    <property type="entry name" value="HisA_HisF"/>
    <property type="match status" value="1"/>
</dbReference>
<accession>A0A368K7Y5</accession>
<name>A0A368K7Y5_9HYPH</name>
<dbReference type="GO" id="GO:0000105">
    <property type="term" value="P:L-histidine biosynthetic process"/>
    <property type="evidence" value="ECO:0007669"/>
    <property type="project" value="UniProtKB-KW"/>
</dbReference>
<keyword evidence="6" id="KW-0472">Membrane</keyword>
<organism evidence="7 8">
    <name type="scientific">Phyllobacterium salinisoli</name>
    <dbReference type="NCBI Taxonomy" id="1899321"/>
    <lineage>
        <taxon>Bacteria</taxon>
        <taxon>Pseudomonadati</taxon>
        <taxon>Pseudomonadota</taxon>
        <taxon>Alphaproteobacteria</taxon>
        <taxon>Hyphomicrobiales</taxon>
        <taxon>Phyllobacteriaceae</taxon>
        <taxon>Phyllobacterium</taxon>
    </lineage>
</organism>